<dbReference type="VEuPathDB" id="VectorBase:SSCA006133"/>
<dbReference type="PANTHER" id="PTHR23003">
    <property type="entry name" value="RNA RECOGNITION MOTIF RRM DOMAIN CONTAINING PROTEIN"/>
    <property type="match status" value="1"/>
</dbReference>
<evidence type="ECO:0000256" key="6">
    <source>
        <dbReference type="ARBA" id="ARBA00022884"/>
    </source>
</evidence>
<dbReference type="InterPro" id="IPR050374">
    <property type="entry name" value="RRT5_SRSF_SR"/>
</dbReference>
<evidence type="ECO:0000313" key="14">
    <source>
        <dbReference type="EnsemblMetazoa" id="KAF7495821.1"/>
    </source>
</evidence>
<dbReference type="SUPFAM" id="SSF54928">
    <property type="entry name" value="RNA-binding domain, RBD"/>
    <property type="match status" value="2"/>
</dbReference>
<evidence type="ECO:0000313" key="12">
    <source>
        <dbReference type="EMBL" id="KAF7495821.1"/>
    </source>
</evidence>
<protein>
    <submittedName>
        <fullName evidence="12">Serine-arginine protein 55</fullName>
    </submittedName>
    <submittedName>
        <fullName evidence="13">Serine/arginine-rich splicing factor 4-like protein</fullName>
    </submittedName>
</protein>
<evidence type="ECO:0000259" key="11">
    <source>
        <dbReference type="PROSITE" id="PS50102"/>
    </source>
</evidence>
<sequence length="325" mass="37199">MTGTRVYVGRISYDVRERDIEKFFKGYGRIREILLKDGFAFVEFDDHRDAEDAVYELNGKDMLGERVHVEFARGQTRGRGGRFGGRSYYGSSRYSSRNGGSYSENRYGPPRNTEYRVLVENLSSRVSWQDLKDFMRQAGEVTYADAHKRERNMGIVDFATYSDMKTAIDKLDGQELHGRKIHLYEDKSRRRRSRSRSHRRGGSRSRSRSPRSRSRSKSHSDRSKSPARGRTGGDDDRDRSKSPDSRRSDSSRSRSRSRSKSPRGRDDANGGTNGSMSRSRSRSESPEDRRGGSRSPQSRDDSRSRSPSMDGKNHSDNSRNSMDAD</sequence>
<dbReference type="OrthoDB" id="1099063at2759"/>
<reference evidence="13 16" key="1">
    <citation type="journal article" date="2015" name="Parasit. Vectors">
        <title>Draft genome of the scabies mite.</title>
        <authorList>
            <person name="Rider S.D.Jr."/>
            <person name="Morgan M.S."/>
            <person name="Arlian L.G."/>
        </authorList>
    </citation>
    <scope>NUCLEOTIDE SEQUENCE [LARGE SCALE GENOMIC DNA]</scope>
    <source>
        <strain evidence="13">Arlian Lab</strain>
    </source>
</reference>
<dbReference type="Pfam" id="PF00076">
    <property type="entry name" value="RRM_1"/>
    <property type="match status" value="2"/>
</dbReference>
<keyword evidence="7" id="KW-0508">mRNA splicing</keyword>
<comment type="similarity">
    <text evidence="2">Belongs to the splicing factor SR family.</text>
</comment>
<dbReference type="EMBL" id="WVUK01000044">
    <property type="protein sequence ID" value="KAF7495821.1"/>
    <property type="molecule type" value="Genomic_DNA"/>
</dbReference>
<feature type="region of interest" description="Disordered" evidence="10">
    <location>
        <begin position="182"/>
        <end position="325"/>
    </location>
</feature>
<keyword evidence="4" id="KW-0507">mRNA processing</keyword>
<evidence type="ECO:0000256" key="9">
    <source>
        <dbReference type="PROSITE-ProRule" id="PRU00176"/>
    </source>
</evidence>
<name>A0A132A8A6_SARSC</name>
<feature type="compositionally biased region" description="Basic and acidic residues" evidence="10">
    <location>
        <begin position="281"/>
        <end position="304"/>
    </location>
</feature>
<evidence type="ECO:0000256" key="1">
    <source>
        <dbReference type="ARBA" id="ARBA00004123"/>
    </source>
</evidence>
<dbReference type="InterPro" id="IPR012677">
    <property type="entry name" value="Nucleotide-bd_a/b_plait_sf"/>
</dbReference>
<reference evidence="14" key="4">
    <citation type="submission" date="2022-06" db="UniProtKB">
        <authorList>
            <consortium name="EnsemblMetazoa"/>
        </authorList>
    </citation>
    <scope>IDENTIFICATION</scope>
</reference>
<dbReference type="Proteomes" id="UP000070412">
    <property type="component" value="Unassembled WGS sequence"/>
</dbReference>
<evidence type="ECO:0000256" key="2">
    <source>
        <dbReference type="ARBA" id="ARBA00010269"/>
    </source>
</evidence>
<feature type="domain" description="RRM" evidence="11">
    <location>
        <begin position="4"/>
        <end position="74"/>
    </location>
</feature>
<evidence type="ECO:0000256" key="8">
    <source>
        <dbReference type="ARBA" id="ARBA00023242"/>
    </source>
</evidence>
<evidence type="ECO:0000256" key="5">
    <source>
        <dbReference type="ARBA" id="ARBA00022737"/>
    </source>
</evidence>
<evidence type="ECO:0000313" key="15">
    <source>
        <dbReference type="Proteomes" id="UP000070412"/>
    </source>
</evidence>
<dbReference type="PROSITE" id="PS50102">
    <property type="entry name" value="RRM"/>
    <property type="match status" value="2"/>
</dbReference>
<dbReference type="Proteomes" id="UP000616769">
    <property type="component" value="Unassembled WGS sequence"/>
</dbReference>
<keyword evidence="6 9" id="KW-0694">RNA-binding</keyword>
<dbReference type="FunFam" id="3.30.70.330:FF:000028">
    <property type="entry name" value="Putative serine/arginine-rich splicing factor 4"/>
    <property type="match status" value="1"/>
</dbReference>
<evidence type="ECO:0000256" key="7">
    <source>
        <dbReference type="ARBA" id="ARBA00023187"/>
    </source>
</evidence>
<dbReference type="InterPro" id="IPR000504">
    <property type="entry name" value="RRM_dom"/>
</dbReference>
<evidence type="ECO:0000256" key="4">
    <source>
        <dbReference type="ARBA" id="ARBA00022664"/>
    </source>
</evidence>
<reference evidence="12" key="3">
    <citation type="submission" date="2020-01" db="EMBL/GenBank/DDBJ databases">
        <authorList>
            <person name="Korhonen P.K.K."/>
            <person name="Guangxu M.G."/>
            <person name="Wang T.W."/>
            <person name="Stroehlein A.J.S."/>
            <person name="Young N.D."/>
            <person name="Ang C.-S.A."/>
            <person name="Fernando D.W.F."/>
            <person name="Lu H.L."/>
            <person name="Taylor S.T."/>
            <person name="Ehtesham M.E.M."/>
            <person name="Najaraj S.H.N."/>
            <person name="Harsha G.H.G."/>
            <person name="Madugundu A.M."/>
            <person name="Renuse S.R."/>
            <person name="Holt D.H."/>
            <person name="Pandey A.P."/>
            <person name="Papenfuss A.P."/>
            <person name="Gasser R.B.G."/>
            <person name="Fischer K.F."/>
        </authorList>
    </citation>
    <scope>NUCLEOTIDE SEQUENCE</scope>
    <source>
        <strain evidence="12">SSS_KF_BRIS2020</strain>
    </source>
</reference>
<evidence type="ECO:0000256" key="3">
    <source>
        <dbReference type="ARBA" id="ARBA00022553"/>
    </source>
</evidence>
<dbReference type="EMBL" id="JXLN01011367">
    <property type="protein sequence ID" value="KPM07184.1"/>
    <property type="molecule type" value="Genomic_DNA"/>
</dbReference>
<dbReference type="PANTHER" id="PTHR23003:SF51">
    <property type="entry name" value="SERINE-ARGININE PROTEIN 55"/>
    <property type="match status" value="1"/>
</dbReference>
<proteinExistence type="inferred from homology"/>
<dbReference type="GO" id="GO:0005634">
    <property type="term" value="C:nucleus"/>
    <property type="evidence" value="ECO:0007669"/>
    <property type="project" value="UniProtKB-SubCell"/>
</dbReference>
<dbReference type="AlphaFoldDB" id="A0A132A8A6"/>
<feature type="compositionally biased region" description="Basic residues" evidence="10">
    <location>
        <begin position="253"/>
        <end position="262"/>
    </location>
</feature>
<dbReference type="GO" id="GO:0005737">
    <property type="term" value="C:cytoplasm"/>
    <property type="evidence" value="ECO:0007669"/>
    <property type="project" value="TreeGrafter"/>
</dbReference>
<dbReference type="InterPro" id="IPR035979">
    <property type="entry name" value="RBD_domain_sf"/>
</dbReference>
<dbReference type="EnsemblMetazoa" id="SSS_4588s_mrna">
    <property type="protein sequence ID" value="KAF7495821.1"/>
    <property type="gene ID" value="SSS_4588"/>
</dbReference>
<dbReference type="CDD" id="cd12337">
    <property type="entry name" value="RRM1_SRSF4_like"/>
    <property type="match status" value="1"/>
</dbReference>
<dbReference type="GO" id="GO:0003729">
    <property type="term" value="F:mRNA binding"/>
    <property type="evidence" value="ECO:0007669"/>
    <property type="project" value="TreeGrafter"/>
</dbReference>
<feature type="compositionally biased region" description="Basic residues" evidence="10">
    <location>
        <begin position="189"/>
        <end position="217"/>
    </location>
</feature>
<feature type="domain" description="RRM" evidence="11">
    <location>
        <begin position="115"/>
        <end position="188"/>
    </location>
</feature>
<organism evidence="13 16">
    <name type="scientific">Sarcoptes scabiei</name>
    <name type="common">Itch mite</name>
    <name type="synonym">Acarus scabiei</name>
    <dbReference type="NCBI Taxonomy" id="52283"/>
    <lineage>
        <taxon>Eukaryota</taxon>
        <taxon>Metazoa</taxon>
        <taxon>Ecdysozoa</taxon>
        <taxon>Arthropoda</taxon>
        <taxon>Chelicerata</taxon>
        <taxon>Arachnida</taxon>
        <taxon>Acari</taxon>
        <taxon>Acariformes</taxon>
        <taxon>Sarcoptiformes</taxon>
        <taxon>Astigmata</taxon>
        <taxon>Psoroptidia</taxon>
        <taxon>Sarcoptoidea</taxon>
        <taxon>Sarcoptidae</taxon>
        <taxon>Sarcoptinae</taxon>
        <taxon>Sarcoptes</taxon>
    </lineage>
</organism>
<accession>A0A132A8A6</accession>
<dbReference type="SMART" id="SM00360">
    <property type="entry name" value="RRM"/>
    <property type="match status" value="2"/>
</dbReference>
<keyword evidence="15" id="KW-1185">Reference proteome</keyword>
<reference evidence="15" key="2">
    <citation type="journal article" date="2020" name="PLoS Negl. Trop. Dis.">
        <title>High-quality nuclear genome for Sarcoptes scabiei-A critical resource for a neglected parasite.</title>
        <authorList>
            <person name="Korhonen P.K."/>
            <person name="Gasser R.B."/>
            <person name="Ma G."/>
            <person name="Wang T."/>
            <person name="Stroehlein A.J."/>
            <person name="Young N.D."/>
            <person name="Ang C.S."/>
            <person name="Fernando D.D."/>
            <person name="Lu H.C."/>
            <person name="Taylor S."/>
            <person name="Reynolds S.L."/>
            <person name="Mofiz E."/>
            <person name="Najaraj S.H."/>
            <person name="Gowda H."/>
            <person name="Madugundu A."/>
            <person name="Renuse S."/>
            <person name="Holt D."/>
            <person name="Pandey A."/>
            <person name="Papenfuss A.T."/>
            <person name="Fischer K."/>
        </authorList>
    </citation>
    <scope>NUCLEOTIDE SEQUENCE [LARGE SCALE GENOMIC DNA]</scope>
</reference>
<dbReference type="FunFam" id="3.30.70.330:FF:000420">
    <property type="entry name" value="serine-arginine protein 55 isoform X1"/>
    <property type="match status" value="1"/>
</dbReference>
<keyword evidence="5" id="KW-0677">Repeat</keyword>
<keyword evidence="3" id="KW-0597">Phosphoprotein</keyword>
<dbReference type="GO" id="GO:0008380">
    <property type="term" value="P:RNA splicing"/>
    <property type="evidence" value="ECO:0007669"/>
    <property type="project" value="UniProtKB-KW"/>
</dbReference>
<gene>
    <name evidence="13" type="ORF">QR98_0056700</name>
    <name evidence="12" type="ORF">SSS_4588</name>
</gene>
<evidence type="ECO:0000313" key="16">
    <source>
        <dbReference type="Proteomes" id="UP000616769"/>
    </source>
</evidence>
<dbReference type="Gene3D" id="3.30.70.330">
    <property type="match status" value="2"/>
</dbReference>
<evidence type="ECO:0000256" key="10">
    <source>
        <dbReference type="SAM" id="MobiDB-lite"/>
    </source>
</evidence>
<dbReference type="OMA" id="LTCERKI"/>
<comment type="subcellular location">
    <subcellularLocation>
        <location evidence="1">Nucleus</location>
    </subcellularLocation>
</comment>
<dbReference type="GO" id="GO:0006397">
    <property type="term" value="P:mRNA processing"/>
    <property type="evidence" value="ECO:0007669"/>
    <property type="project" value="UniProtKB-KW"/>
</dbReference>
<evidence type="ECO:0000313" key="13">
    <source>
        <dbReference type="EMBL" id="KPM07184.1"/>
    </source>
</evidence>
<feature type="compositionally biased region" description="Basic and acidic residues" evidence="10">
    <location>
        <begin position="231"/>
        <end position="252"/>
    </location>
</feature>
<keyword evidence="8" id="KW-0539">Nucleus</keyword>